<organism evidence="1 2">
    <name type="scientific">Domibacillus iocasae</name>
    <dbReference type="NCBI Taxonomy" id="1714016"/>
    <lineage>
        <taxon>Bacteria</taxon>
        <taxon>Bacillati</taxon>
        <taxon>Bacillota</taxon>
        <taxon>Bacilli</taxon>
        <taxon>Bacillales</taxon>
        <taxon>Bacillaceae</taxon>
        <taxon>Domibacillus</taxon>
    </lineage>
</organism>
<protein>
    <submittedName>
        <fullName evidence="1">Uncharacterized protein</fullName>
    </submittedName>
</protein>
<gene>
    <name evidence="1" type="ORF">BA724_03235</name>
</gene>
<dbReference type="AlphaFoldDB" id="A0A1E7DRX3"/>
<dbReference type="OrthoDB" id="2428905at2"/>
<proteinExistence type="predicted"/>
<accession>A0A1E7DRX3</accession>
<keyword evidence="2" id="KW-1185">Reference proteome</keyword>
<name>A0A1E7DRX3_9BACI</name>
<evidence type="ECO:0000313" key="2">
    <source>
        <dbReference type="Proteomes" id="UP000095658"/>
    </source>
</evidence>
<dbReference type="EMBL" id="MAMP01000012">
    <property type="protein sequence ID" value="OES45831.1"/>
    <property type="molecule type" value="Genomic_DNA"/>
</dbReference>
<dbReference type="Proteomes" id="UP000095658">
    <property type="component" value="Unassembled WGS sequence"/>
</dbReference>
<comment type="caution">
    <text evidence="1">The sequence shown here is derived from an EMBL/GenBank/DDBJ whole genome shotgun (WGS) entry which is preliminary data.</text>
</comment>
<reference evidence="1 2" key="1">
    <citation type="submission" date="2016-06" db="EMBL/GenBank/DDBJ databases">
        <title>Domibacillus iocasae genome sequencing.</title>
        <authorList>
            <person name="Verma A."/>
            <person name="Pal Y."/>
            <person name="Ojha A.K."/>
            <person name="Krishnamurthi S."/>
        </authorList>
    </citation>
    <scope>NUCLEOTIDE SEQUENCE [LARGE SCALE GENOMIC DNA]</scope>
    <source>
        <strain evidence="1 2">DSM 29979</strain>
    </source>
</reference>
<dbReference type="RefSeq" id="WP_069937828.1">
    <property type="nucleotide sequence ID" value="NZ_MAMP01000012.1"/>
</dbReference>
<evidence type="ECO:0000313" key="1">
    <source>
        <dbReference type="EMBL" id="OES45831.1"/>
    </source>
</evidence>
<sequence length="80" mass="9232">MDFDTIKDKLEALCCYNNIRITYSFDKDKHPYLKAQCKNGTETIQVRILSNNELIEFDSIEKAASAIEMLLQTEPLEDIS</sequence>